<comment type="catalytic activity">
    <reaction evidence="11">
        <text>fluoride(in) = fluoride(out)</text>
        <dbReference type="Rhea" id="RHEA:76159"/>
        <dbReference type="ChEBI" id="CHEBI:17051"/>
    </reaction>
    <physiologicalReaction direction="left-to-right" evidence="11">
        <dbReference type="Rhea" id="RHEA:76160"/>
    </physiologicalReaction>
</comment>
<accession>A0A0E1X5B6</accession>
<evidence type="ECO:0000256" key="12">
    <source>
        <dbReference type="HAMAP-Rule" id="MF_00454"/>
    </source>
</evidence>
<feature type="transmembrane region" description="Helical" evidence="12">
    <location>
        <begin position="37"/>
        <end position="56"/>
    </location>
</feature>
<dbReference type="SMR" id="A0A0E1X5B6"/>
<keyword evidence="12" id="KW-0813">Transport</keyword>
<feature type="domain" description="DUF302" evidence="13">
    <location>
        <begin position="174"/>
        <end position="236"/>
    </location>
</feature>
<comment type="subcellular location">
    <subcellularLocation>
        <location evidence="1 12">Cell membrane</location>
        <topology evidence="1 12">Multi-pass membrane protein</topology>
    </subcellularLocation>
</comment>
<keyword evidence="5 12" id="KW-1133">Transmembrane helix</keyword>
<keyword evidence="9 12" id="KW-0407">Ion channel</keyword>
<dbReference type="GO" id="GO:0140114">
    <property type="term" value="P:cellular detoxification of fluoride"/>
    <property type="evidence" value="ECO:0007669"/>
    <property type="project" value="UniProtKB-UniRule"/>
</dbReference>
<dbReference type="PANTHER" id="PTHR38342:SF2">
    <property type="entry name" value="INNER MEMBRANE OR EXPORTED"/>
    <property type="match status" value="1"/>
</dbReference>
<evidence type="ECO:0000256" key="8">
    <source>
        <dbReference type="ARBA" id="ARBA00023136"/>
    </source>
</evidence>
<keyword evidence="4 12" id="KW-0812">Transmembrane</keyword>
<feature type="transmembrane region" description="Helical" evidence="12">
    <location>
        <begin position="96"/>
        <end position="117"/>
    </location>
</feature>
<dbReference type="RefSeq" id="WP_002964481.1">
    <property type="nucleotide sequence ID" value="NZ_EQ999546.1"/>
</dbReference>
<protein>
    <recommendedName>
        <fullName evidence="12">Fluoride-specific ion channel FluC</fullName>
    </recommendedName>
</protein>
<dbReference type="AlphaFoldDB" id="A0A0E1X5B6"/>
<evidence type="ECO:0000256" key="5">
    <source>
        <dbReference type="ARBA" id="ARBA00022989"/>
    </source>
</evidence>
<dbReference type="GO" id="GO:0046872">
    <property type="term" value="F:metal ion binding"/>
    <property type="evidence" value="ECO:0007669"/>
    <property type="project" value="UniProtKB-KW"/>
</dbReference>
<evidence type="ECO:0000259" key="13">
    <source>
        <dbReference type="Pfam" id="PF03625"/>
    </source>
</evidence>
<evidence type="ECO:0000256" key="2">
    <source>
        <dbReference type="ARBA" id="ARBA00022475"/>
    </source>
</evidence>
<feature type="transmembrane region" description="Helical" evidence="12">
    <location>
        <begin position="68"/>
        <end position="90"/>
    </location>
</feature>
<keyword evidence="6 12" id="KW-0915">Sodium</keyword>
<dbReference type="EMBL" id="EQ999546">
    <property type="protein sequence ID" value="EEZ31474.1"/>
    <property type="molecule type" value="Genomic_DNA"/>
</dbReference>
<dbReference type="InterPro" id="IPR035923">
    <property type="entry name" value="TT1751-like_sf"/>
</dbReference>
<dbReference type="Pfam" id="PF02537">
    <property type="entry name" value="CRCB"/>
    <property type="match status" value="1"/>
</dbReference>
<keyword evidence="2 12" id="KW-1003">Cell membrane</keyword>
<dbReference type="Proteomes" id="UP000004659">
    <property type="component" value="Unassembled WGS sequence"/>
</dbReference>
<comment type="function">
    <text evidence="12">Fluoride-specific ion channel. Important for reducing fluoride concentration in the cell, thus reducing its toxicity.</text>
</comment>
<dbReference type="HAMAP" id="MF_00454">
    <property type="entry name" value="FluC"/>
    <property type="match status" value="1"/>
</dbReference>
<keyword evidence="8 12" id="KW-0472">Membrane</keyword>
<comment type="similarity">
    <text evidence="10 12">Belongs to the fluoride channel Fluc/FEX (TC 1.A.43) family.</text>
</comment>
<proteinExistence type="inferred from homology"/>
<organism evidence="14">
    <name type="scientific">Brucella pinnipedialis M292/94/1</name>
    <dbReference type="NCBI Taxonomy" id="520462"/>
    <lineage>
        <taxon>Bacteria</taxon>
        <taxon>Pseudomonadati</taxon>
        <taxon>Pseudomonadota</taxon>
        <taxon>Alphaproteobacteria</taxon>
        <taxon>Hyphomicrobiales</taxon>
        <taxon>Brucellaceae</taxon>
        <taxon>Brucella/Ochrobactrum group</taxon>
        <taxon>Brucella</taxon>
    </lineage>
</organism>
<comment type="activity regulation">
    <text evidence="12">Na(+) is not transported, but it plays an essential structural role and its presence is essential for fluoride channel function.</text>
</comment>
<evidence type="ECO:0000256" key="9">
    <source>
        <dbReference type="ARBA" id="ARBA00023303"/>
    </source>
</evidence>
<evidence type="ECO:0000313" key="14">
    <source>
        <dbReference type="EMBL" id="EEZ31474.1"/>
    </source>
</evidence>
<evidence type="ECO:0000256" key="6">
    <source>
        <dbReference type="ARBA" id="ARBA00023053"/>
    </source>
</evidence>
<dbReference type="GeneID" id="93016323"/>
<keyword evidence="3" id="KW-0997">Cell inner membrane</keyword>
<reference evidence="14" key="1">
    <citation type="submission" date="2009-01" db="EMBL/GenBank/DDBJ databases">
        <title>The Genome Sequence of Brucella pinnipedialis M292/94/1.</title>
        <authorList>
            <consortium name="The Broad Institute Genome Sequencing Platform"/>
            <person name="Ward D."/>
            <person name="Young S.K."/>
            <person name="Kodira C.D."/>
            <person name="Zeng Q."/>
            <person name="Koehrsen M."/>
            <person name="Alvarado L."/>
            <person name="Berlin A."/>
            <person name="Borenstein D."/>
            <person name="Chen Z."/>
            <person name="Engels R."/>
            <person name="Freedman E."/>
            <person name="Gellesch M."/>
            <person name="Goldberg J."/>
            <person name="Griggs A."/>
            <person name="Gujja S."/>
            <person name="Heiman D."/>
            <person name="Hepburn T."/>
            <person name="Howarth C."/>
            <person name="Jen D."/>
            <person name="Larson L."/>
            <person name="Lewis B."/>
            <person name="Mehta T."/>
            <person name="Park D."/>
            <person name="Pearson M."/>
            <person name="Roberts A."/>
            <person name="Saif S."/>
            <person name="Shea T."/>
            <person name="Shenoy N."/>
            <person name="Sisk P."/>
            <person name="Stolte C."/>
            <person name="Sykes S."/>
            <person name="Walk T."/>
            <person name="White J."/>
            <person name="Yandava C."/>
            <person name="Whatmore A.M."/>
            <person name="Perrett L.L."/>
            <person name="O'Callaghan D."/>
            <person name="Nusbaum C."/>
            <person name="Galagan J."/>
            <person name="Birren B."/>
        </authorList>
    </citation>
    <scope>NUCLEOTIDE SEQUENCE [LARGE SCALE GENOMIC DNA]</scope>
    <source>
        <strain evidence="14">M292/94/1</strain>
    </source>
</reference>
<dbReference type="InterPro" id="IPR005180">
    <property type="entry name" value="DUF302"/>
</dbReference>
<keyword evidence="12" id="KW-0479">Metal-binding</keyword>
<feature type="binding site" evidence="12">
    <location>
        <position position="77"/>
    </location>
    <ligand>
        <name>Na(+)</name>
        <dbReference type="ChEBI" id="CHEBI:29101"/>
        <note>structural</note>
    </ligand>
</feature>
<evidence type="ECO:0000256" key="7">
    <source>
        <dbReference type="ARBA" id="ARBA00023065"/>
    </source>
</evidence>
<dbReference type="CDD" id="cd14797">
    <property type="entry name" value="DUF302"/>
    <property type="match status" value="1"/>
</dbReference>
<dbReference type="InterPro" id="IPR003691">
    <property type="entry name" value="FluC"/>
</dbReference>
<name>A0A0E1X5B6_9HYPH</name>
<evidence type="ECO:0000256" key="1">
    <source>
        <dbReference type="ARBA" id="ARBA00004651"/>
    </source>
</evidence>
<dbReference type="GO" id="GO:0062054">
    <property type="term" value="F:fluoride channel activity"/>
    <property type="evidence" value="ECO:0007669"/>
    <property type="project" value="UniProtKB-UniRule"/>
</dbReference>
<keyword evidence="7 12" id="KW-0406">Ion transport</keyword>
<dbReference type="GO" id="GO:0005886">
    <property type="term" value="C:plasma membrane"/>
    <property type="evidence" value="ECO:0007669"/>
    <property type="project" value="UniProtKB-SubCell"/>
</dbReference>
<evidence type="ECO:0000256" key="3">
    <source>
        <dbReference type="ARBA" id="ARBA00022519"/>
    </source>
</evidence>
<dbReference type="NCBIfam" id="NF002454">
    <property type="entry name" value="PRK01636.1-2"/>
    <property type="match status" value="1"/>
</dbReference>
<gene>
    <name evidence="12" type="primary">fluC</name>
    <name evidence="12" type="synonym">crcB</name>
    <name evidence="14" type="ORF">BALG_01594</name>
</gene>
<dbReference type="Pfam" id="PF03625">
    <property type="entry name" value="DUF302"/>
    <property type="match status" value="1"/>
</dbReference>
<dbReference type="Gene3D" id="3.30.310.70">
    <property type="entry name" value="TT1751-like domain"/>
    <property type="match status" value="1"/>
</dbReference>
<dbReference type="PANTHER" id="PTHR38342">
    <property type="entry name" value="SLR5037 PROTEIN"/>
    <property type="match status" value="1"/>
</dbReference>
<dbReference type="HOGENOM" id="CLU_1029234_0_0_5"/>
<evidence type="ECO:0000256" key="11">
    <source>
        <dbReference type="ARBA" id="ARBA00035585"/>
    </source>
</evidence>
<sequence length="270" mass="28330">MLDIIILVVIGGAFGAMTREFIMLMVPPLTDGFPLDILVANVVACFLLGTVTALYARKIHSRDVHTIIGTGMMGGVSTFSSFAYGSVVLASASMSAFLIAAAYVTVSVVAGYVAVLAGMKFGEKSADILHRYPPMASIIDSGLVTVESRHSVAETIERVAAKAKSMGMNVFTRVDHGAGAKEAGLGLPPTELIIFGNPQNGTVLMQDKRTIGLDLPIRALAWEDGSGKVWLTVNDPAWLAQRHSLGLSSDVAIKAMVTGTGTVTKYAAGD</sequence>
<evidence type="ECO:0000256" key="4">
    <source>
        <dbReference type="ARBA" id="ARBA00022692"/>
    </source>
</evidence>
<dbReference type="SUPFAM" id="SSF103247">
    <property type="entry name" value="TT1751-like"/>
    <property type="match status" value="1"/>
</dbReference>
<feature type="binding site" evidence="12">
    <location>
        <position position="74"/>
    </location>
    <ligand>
        <name>Na(+)</name>
        <dbReference type="ChEBI" id="CHEBI:29101"/>
        <note>structural</note>
    </ligand>
</feature>
<evidence type="ECO:0000256" key="10">
    <source>
        <dbReference type="ARBA" id="ARBA00035120"/>
    </source>
</evidence>